<dbReference type="STRING" id="1358809.S7W5Y8"/>
<keyword evidence="3" id="KW-0732">Signal</keyword>
<dbReference type="SMART" id="SM00365">
    <property type="entry name" value="LRR_SD22"/>
    <property type="match status" value="5"/>
</dbReference>
<reference evidence="5" key="1">
    <citation type="journal article" date="2013" name="PLoS Genet.">
        <title>The genome of Spraguea lophii and the basis of host-microsporidian interactions.</title>
        <authorList>
            <person name="Campbell S.E."/>
            <person name="Williams T.A."/>
            <person name="Yousuf A."/>
            <person name="Soanes D.M."/>
            <person name="Paszkiewicz K.H."/>
            <person name="Williams B.A.P."/>
        </authorList>
    </citation>
    <scope>NUCLEOTIDE SEQUENCE [LARGE SCALE GENOMIC DNA]</scope>
    <source>
        <strain evidence="5">42_110</strain>
    </source>
</reference>
<dbReference type="SMART" id="SM00369">
    <property type="entry name" value="LRR_TYP"/>
    <property type="match status" value="9"/>
</dbReference>
<dbReference type="VEuPathDB" id="MicrosporidiaDB:SLOPH_2423"/>
<dbReference type="OrthoDB" id="428734at2759"/>
<feature type="signal peptide" evidence="3">
    <location>
        <begin position="1"/>
        <end position="17"/>
    </location>
</feature>
<dbReference type="PANTHER" id="PTHR48051:SF54">
    <property type="entry name" value="LEUCINE-RICH REPEAT-CONTAINING PROTEIN"/>
    <property type="match status" value="1"/>
</dbReference>
<dbReference type="Pfam" id="PF13855">
    <property type="entry name" value="LRR_8"/>
    <property type="match status" value="2"/>
</dbReference>
<proteinExistence type="predicted"/>
<gene>
    <name evidence="4" type="ORF">SLOPH_2423</name>
</gene>
<accession>S7W5Y8</accession>
<dbReference type="PROSITE" id="PS51450">
    <property type="entry name" value="LRR"/>
    <property type="match status" value="3"/>
</dbReference>
<dbReference type="Proteomes" id="UP000014978">
    <property type="component" value="Unassembled WGS sequence"/>
</dbReference>
<dbReference type="EMBL" id="ATCN01000952">
    <property type="protein sequence ID" value="EPR78195.1"/>
    <property type="molecule type" value="Genomic_DNA"/>
</dbReference>
<dbReference type="Pfam" id="PF00560">
    <property type="entry name" value="LRR_1"/>
    <property type="match status" value="1"/>
</dbReference>
<dbReference type="PANTHER" id="PTHR48051">
    <property type="match status" value="1"/>
</dbReference>
<dbReference type="InterPro" id="IPR032675">
    <property type="entry name" value="LRR_dom_sf"/>
</dbReference>
<dbReference type="SUPFAM" id="SSF52075">
    <property type="entry name" value="Outer arm dynein light chain 1"/>
    <property type="match status" value="1"/>
</dbReference>
<comment type="caution">
    <text evidence="4">The sequence shown here is derived from an EMBL/GenBank/DDBJ whole genome shotgun (WGS) entry which is preliminary data.</text>
</comment>
<evidence type="ECO:0000256" key="1">
    <source>
        <dbReference type="ARBA" id="ARBA00022614"/>
    </source>
</evidence>
<dbReference type="SUPFAM" id="SSF52058">
    <property type="entry name" value="L domain-like"/>
    <property type="match status" value="1"/>
</dbReference>
<dbReference type="InterPro" id="IPR001611">
    <property type="entry name" value="Leu-rich_rpt"/>
</dbReference>
<dbReference type="OMA" id="NCENSME"/>
<keyword evidence="5" id="KW-1185">Reference proteome</keyword>
<sequence>MFYFIIKILLICDIVHSGFLDKINNLIDENDSLITETDPLYFEAAESGYLFNFSEDLSILRVENRKIGKGVPMIIYKLVKLERLIMSNCDLCRLPLDIQNLKNLNGIDLSNNLFDEFPEEIITLVNLEILLLSINPIVQLPISFLYLKNLQVLDISNCKLKRIDFCFSGIQSLKKLNISQNPDLMVKTRMINGNKKEITTSNCLKRIFNENSNNCENSMEFLSGITISQNFQHLDLSKNNLDSLPANIGNFRMLEILFLDFNNFSKIPKCLFYLENLKELYISKNNIKETIKFKPNVFLNLKKLELSRNKIKSIKIYENALTNLELLDLEDNRIAMLDESIHNLKNLKYIYLMRNKIMDFCGNFNLTNQLVIEITVFDSLTIKNLFTNPKIKELRSNCYSPYNRNEDLLVNVTENSELEVLALDGFYLYDIPKNISLLKNLKKLSLENNGLYRIYNYFEEITKLETLELDNNKITYIQGSVFLLKSLKCIHLCNNKLIALPNEINYINSNLIIFIHQNDICLTPDYCCSSCNLIGILNISYKLVNNIFISQECFTDSYKGSAKDYYLIYIKDEIKWNLDKVSKITNEEPKQHSYDVKTILKIFNDNFKRYIDGDVVNIIIEYIENLYEVKKHRIHLIANIPPEGRITLKNYLESIFIVLLESMKKDEDVVKSVFYTLQPGMCACFDGQLNHFSEVYYSLNTKEKSNDIIYFIKNYIAKYKLDILRRITTSNNIKENIYYFLYWKNKLSDELGFVESEQKYFINFDNVFLISKNYILHHFFKEFSVENIHHKLIDKINGNGLLISLASQYIYNNVKKQEELKHYLEFNDLEMLDFSAIKRKGVSYFLKEIELI</sequence>
<evidence type="ECO:0000313" key="5">
    <source>
        <dbReference type="Proteomes" id="UP000014978"/>
    </source>
</evidence>
<evidence type="ECO:0000256" key="2">
    <source>
        <dbReference type="ARBA" id="ARBA00022737"/>
    </source>
</evidence>
<dbReference type="AlphaFoldDB" id="S7W5Y8"/>
<evidence type="ECO:0000256" key="3">
    <source>
        <dbReference type="SAM" id="SignalP"/>
    </source>
</evidence>
<keyword evidence="1" id="KW-0433">Leucine-rich repeat</keyword>
<feature type="chain" id="PRO_5004546001" evidence="3">
    <location>
        <begin position="18"/>
        <end position="852"/>
    </location>
</feature>
<dbReference type="InterPro" id="IPR050216">
    <property type="entry name" value="LRR_domain-containing"/>
</dbReference>
<dbReference type="Gene3D" id="3.80.10.10">
    <property type="entry name" value="Ribonuclease Inhibitor"/>
    <property type="match status" value="4"/>
</dbReference>
<dbReference type="InParanoid" id="S7W5Y8"/>
<protein>
    <submittedName>
        <fullName evidence="4">Leucine rich repeat protein</fullName>
    </submittedName>
</protein>
<organism evidence="4 5">
    <name type="scientific">Spraguea lophii (strain 42_110)</name>
    <name type="common">Microsporidian parasite</name>
    <dbReference type="NCBI Taxonomy" id="1358809"/>
    <lineage>
        <taxon>Eukaryota</taxon>
        <taxon>Fungi</taxon>
        <taxon>Fungi incertae sedis</taxon>
        <taxon>Microsporidia</taxon>
        <taxon>Spragueidae</taxon>
        <taxon>Spraguea</taxon>
    </lineage>
</organism>
<keyword evidence="2" id="KW-0677">Repeat</keyword>
<evidence type="ECO:0000313" key="4">
    <source>
        <dbReference type="EMBL" id="EPR78195.1"/>
    </source>
</evidence>
<name>S7W5Y8_SPRLO</name>
<dbReference type="GO" id="GO:0005737">
    <property type="term" value="C:cytoplasm"/>
    <property type="evidence" value="ECO:0007669"/>
    <property type="project" value="TreeGrafter"/>
</dbReference>
<dbReference type="HOGENOM" id="CLU_016141_0_0_1"/>
<dbReference type="InterPro" id="IPR003591">
    <property type="entry name" value="Leu-rich_rpt_typical-subtyp"/>
</dbReference>